<accession>A0A654KGV0</accession>
<evidence type="ECO:0000313" key="3">
    <source>
        <dbReference type="Proteomes" id="UP000007472"/>
    </source>
</evidence>
<dbReference type="EMBL" id="CP002456">
    <property type="protein sequence ID" value="ADU91664.1"/>
    <property type="molecule type" value="Genomic_DNA"/>
</dbReference>
<organism evidence="2 3">
    <name type="scientific">Taylorella equigenitalis (strain MCE9)</name>
    <dbReference type="NCBI Taxonomy" id="937774"/>
    <lineage>
        <taxon>Bacteria</taxon>
        <taxon>Pseudomonadati</taxon>
        <taxon>Pseudomonadota</taxon>
        <taxon>Betaproteobacteria</taxon>
        <taxon>Burkholderiales</taxon>
        <taxon>Alcaligenaceae</taxon>
        <taxon>Taylorella</taxon>
    </lineage>
</organism>
<keyword evidence="1" id="KW-0732">Signal</keyword>
<feature type="signal peptide" evidence="1">
    <location>
        <begin position="1"/>
        <end position="23"/>
    </location>
</feature>
<proteinExistence type="predicted"/>
<reference evidence="2 3" key="1">
    <citation type="journal article" date="2011" name="J. Bacteriol.">
        <title>Genome sequence of Taylorella equigenitalis MCE9, the causative agent of contagious equine metritis.</title>
        <authorList>
            <person name="Hebert L."/>
            <person name="Moumen B."/>
            <person name="Duquesne F."/>
            <person name="Breuil M.F."/>
            <person name="Laugier C."/>
            <person name="Batto J.M."/>
            <person name="Renault P."/>
            <person name="Petry S."/>
        </authorList>
    </citation>
    <scope>NUCLEOTIDE SEQUENCE [LARGE SCALE GENOMIC DNA]</scope>
    <source>
        <strain evidence="2 3">MCE9</strain>
    </source>
</reference>
<sequence length="206" mass="24672">MKFRAYITKIILLLMTFVHPSLANNDRNKIKDEFIKSALETREAFPKDEIERLFEEGKKKKWDSRSQIVYRPSPQGKIFCDGVLFYPTAESAYECAFSYFIPYLEYRSEVSPESNAMMHLLISKYLELARILLEKYDHHYAYYYSKYDNKDFWQDKVNHLQNCLDKYTANFSNKDIDMSCITPIRSPYLNKPRRLPKEVLRRILEN</sequence>
<name>A0A654KGV0_TAYEM</name>
<dbReference type="KEGG" id="teq:TEQUI_0726"/>
<dbReference type="AlphaFoldDB" id="A0A654KGV0"/>
<evidence type="ECO:0000256" key="1">
    <source>
        <dbReference type="SAM" id="SignalP"/>
    </source>
</evidence>
<feature type="chain" id="PRO_5024902436" evidence="1">
    <location>
        <begin position="24"/>
        <end position="206"/>
    </location>
</feature>
<gene>
    <name evidence="2" type="ordered locus">TEQUI_0726</name>
</gene>
<protein>
    <submittedName>
        <fullName evidence="2">Uncharacterized protein</fullName>
    </submittedName>
</protein>
<dbReference type="Proteomes" id="UP000007472">
    <property type="component" value="Chromosome"/>
</dbReference>
<evidence type="ECO:0000313" key="2">
    <source>
        <dbReference type="EMBL" id="ADU91664.1"/>
    </source>
</evidence>